<feature type="domain" description="NADPH-dependent reductive aminase-like C-terminal" evidence="4">
    <location>
        <begin position="173"/>
        <end position="298"/>
    </location>
</feature>
<name>A0A939P9B2_9ACTN</name>
<dbReference type="AlphaFoldDB" id="A0A939P9B2"/>
<keyword evidence="6" id="KW-1185">Reference proteome</keyword>
<dbReference type="SUPFAM" id="SSF51735">
    <property type="entry name" value="NAD(P)-binding Rossmann-fold domains"/>
    <property type="match status" value="1"/>
</dbReference>
<dbReference type="Pfam" id="PF21761">
    <property type="entry name" value="RedAm-like_C"/>
    <property type="match status" value="1"/>
</dbReference>
<evidence type="ECO:0000259" key="3">
    <source>
        <dbReference type="Pfam" id="PF03446"/>
    </source>
</evidence>
<evidence type="ECO:0000313" key="5">
    <source>
        <dbReference type="EMBL" id="MBO2445698.1"/>
    </source>
</evidence>
<accession>A0A939P9B2</accession>
<gene>
    <name evidence="5" type="ORF">J4573_01205</name>
</gene>
<comment type="similarity">
    <text evidence="1">Belongs to the HIBADH-related family.</text>
</comment>
<comment type="caution">
    <text evidence="5">The sequence shown here is derived from an EMBL/GenBank/DDBJ whole genome shotgun (WGS) entry which is preliminary data.</text>
</comment>
<dbReference type="Pfam" id="PF03446">
    <property type="entry name" value="NAD_binding_2"/>
    <property type="match status" value="1"/>
</dbReference>
<dbReference type="EMBL" id="JAGEOJ010000001">
    <property type="protein sequence ID" value="MBO2445698.1"/>
    <property type="molecule type" value="Genomic_DNA"/>
</dbReference>
<dbReference type="PANTHER" id="PTHR43580">
    <property type="entry name" value="OXIDOREDUCTASE GLYR1-RELATED"/>
    <property type="match status" value="1"/>
</dbReference>
<dbReference type="RefSeq" id="WP_208253303.1">
    <property type="nucleotide sequence ID" value="NZ_JAGEOJ010000001.1"/>
</dbReference>
<evidence type="ECO:0000256" key="1">
    <source>
        <dbReference type="ARBA" id="ARBA00009080"/>
    </source>
</evidence>
<dbReference type="Proteomes" id="UP000669179">
    <property type="component" value="Unassembled WGS sequence"/>
</dbReference>
<sequence>MTDNKNPDNKNTGNTNPVTVMGLGLMGSTLARAFLDAGHPTTVWNRSAAKAESLVASGATRAESAAGAFAASPLVVICLSVNQNVHDVLEGAGNAVAGRTVVNLTNGTPAQARELATAVTALGGEYVDGGIMAVPPMIAQPGALILYSGRETAFETHQATLEVLAEARYLGTDPGLAPLYDLALLTAMYGMLTGYYQATALIRTEGVKAAEFTPMVHAWVTAMMAGLPRAAEAIDSGEHATEVSSLANNQAAFPNLIEAAREQGVDTSLMEPVRALLDRSVAEGYGDDGLPRLTDLLSARP</sequence>
<dbReference type="GO" id="GO:0050661">
    <property type="term" value="F:NADP binding"/>
    <property type="evidence" value="ECO:0007669"/>
    <property type="project" value="InterPro"/>
</dbReference>
<evidence type="ECO:0000259" key="4">
    <source>
        <dbReference type="Pfam" id="PF21761"/>
    </source>
</evidence>
<dbReference type="PIRSF" id="PIRSF000103">
    <property type="entry name" value="HIBADH"/>
    <property type="match status" value="1"/>
</dbReference>
<dbReference type="InterPro" id="IPR013328">
    <property type="entry name" value="6PGD_dom2"/>
</dbReference>
<protein>
    <submittedName>
        <fullName evidence="5">NAD(P)-dependent oxidoreductase</fullName>
    </submittedName>
</protein>
<proteinExistence type="inferred from homology"/>
<evidence type="ECO:0000313" key="6">
    <source>
        <dbReference type="Proteomes" id="UP000669179"/>
    </source>
</evidence>
<reference evidence="5" key="1">
    <citation type="submission" date="2021-03" db="EMBL/GenBank/DDBJ databases">
        <authorList>
            <person name="Kanchanasin P."/>
            <person name="Saeng-In P."/>
            <person name="Phongsopitanun W."/>
            <person name="Yuki M."/>
            <person name="Kudo T."/>
            <person name="Ohkuma M."/>
            <person name="Tanasupawat S."/>
        </authorList>
    </citation>
    <scope>NUCLEOTIDE SEQUENCE</scope>
    <source>
        <strain evidence="5">GKU 128</strain>
    </source>
</reference>
<feature type="domain" description="6-phosphogluconate dehydrogenase NADP-binding" evidence="3">
    <location>
        <begin position="18"/>
        <end position="167"/>
    </location>
</feature>
<organism evidence="5 6">
    <name type="scientific">Actinomadura barringtoniae</name>
    <dbReference type="NCBI Taxonomy" id="1427535"/>
    <lineage>
        <taxon>Bacteria</taxon>
        <taxon>Bacillati</taxon>
        <taxon>Actinomycetota</taxon>
        <taxon>Actinomycetes</taxon>
        <taxon>Streptosporangiales</taxon>
        <taxon>Thermomonosporaceae</taxon>
        <taxon>Actinomadura</taxon>
    </lineage>
</organism>
<dbReference type="InterPro" id="IPR036291">
    <property type="entry name" value="NAD(P)-bd_dom_sf"/>
</dbReference>
<dbReference type="Gene3D" id="1.10.1040.10">
    <property type="entry name" value="N-(1-d-carboxylethyl)-l-norvaline Dehydrogenase, domain 2"/>
    <property type="match status" value="1"/>
</dbReference>
<dbReference type="PANTHER" id="PTHR43580:SF2">
    <property type="entry name" value="CYTOKINE-LIKE NUCLEAR FACTOR N-PAC"/>
    <property type="match status" value="1"/>
</dbReference>
<dbReference type="InterPro" id="IPR015815">
    <property type="entry name" value="HIBADH-related"/>
</dbReference>
<dbReference type="InterPro" id="IPR048666">
    <property type="entry name" value="RedAm-like_C"/>
</dbReference>
<dbReference type="InterPro" id="IPR006115">
    <property type="entry name" value="6PGDH_NADP-bd"/>
</dbReference>
<evidence type="ECO:0000256" key="2">
    <source>
        <dbReference type="ARBA" id="ARBA00023002"/>
    </source>
</evidence>
<dbReference type="Gene3D" id="3.40.50.720">
    <property type="entry name" value="NAD(P)-binding Rossmann-like Domain"/>
    <property type="match status" value="1"/>
</dbReference>
<dbReference type="InterPro" id="IPR051265">
    <property type="entry name" value="HIBADH-related_NP60_sf"/>
</dbReference>
<keyword evidence="2" id="KW-0560">Oxidoreductase</keyword>
<dbReference type="GO" id="GO:0016491">
    <property type="term" value="F:oxidoreductase activity"/>
    <property type="evidence" value="ECO:0007669"/>
    <property type="project" value="UniProtKB-KW"/>
</dbReference>